<reference evidence="3 4" key="1">
    <citation type="submission" date="2015-07" db="EMBL/GenBank/DDBJ databases">
        <title>Comparative genomics of the Sigatoka disease complex on banana suggests a link between parallel evolutionary changes in Pseudocercospora fijiensis and Pseudocercospora eumusae and increased virulence on the banana host.</title>
        <authorList>
            <person name="Chang T.-C."/>
            <person name="Salvucci A."/>
            <person name="Crous P.W."/>
            <person name="Stergiopoulos I."/>
        </authorList>
    </citation>
    <scope>NUCLEOTIDE SEQUENCE [LARGE SCALE GENOMIC DNA]</scope>
    <source>
        <strain evidence="3 4">CBS 114824</strain>
    </source>
</reference>
<comment type="caution">
    <text evidence="3">The sequence shown here is derived from an EMBL/GenBank/DDBJ whole genome shotgun (WGS) entry which is preliminary data.</text>
</comment>
<feature type="domain" description="DUF7896" evidence="2">
    <location>
        <begin position="473"/>
        <end position="560"/>
    </location>
</feature>
<name>A0A139HY64_9PEZI</name>
<organism evidence="3 4">
    <name type="scientific">Pseudocercospora eumusae</name>
    <dbReference type="NCBI Taxonomy" id="321146"/>
    <lineage>
        <taxon>Eukaryota</taxon>
        <taxon>Fungi</taxon>
        <taxon>Dikarya</taxon>
        <taxon>Ascomycota</taxon>
        <taxon>Pezizomycotina</taxon>
        <taxon>Dothideomycetes</taxon>
        <taxon>Dothideomycetidae</taxon>
        <taxon>Mycosphaerellales</taxon>
        <taxon>Mycosphaerellaceae</taxon>
        <taxon>Pseudocercospora</taxon>
    </lineage>
</organism>
<evidence type="ECO:0000313" key="3">
    <source>
        <dbReference type="EMBL" id="KXT07333.1"/>
    </source>
</evidence>
<feature type="compositionally biased region" description="Polar residues" evidence="1">
    <location>
        <begin position="86"/>
        <end position="98"/>
    </location>
</feature>
<dbReference type="AlphaFoldDB" id="A0A139HY64"/>
<feature type="region of interest" description="Disordered" evidence="1">
    <location>
        <begin position="348"/>
        <end position="435"/>
    </location>
</feature>
<keyword evidence="4" id="KW-1185">Reference proteome</keyword>
<feature type="compositionally biased region" description="Basic and acidic residues" evidence="1">
    <location>
        <begin position="405"/>
        <end position="430"/>
    </location>
</feature>
<feature type="compositionally biased region" description="Low complexity" evidence="1">
    <location>
        <begin position="358"/>
        <end position="370"/>
    </location>
</feature>
<sequence length="698" mass="75344">MSHSIATSHLDDTSVQLAWPNAHIEAWTHATAAPFGGIGVGVGIVGTTGTTPRCVQQHLAGTHLALAHDSRLGPLDSRHLDVANSQPPLITPSLSAAGSHTAHRPVPTASQSLHTSNQGNGKRNHASVDMDHSHTYTFTSTPSSWQTTGTTATVTQQPRVDDVQIYEPADYCSKLSSESDPPEATQFAAKKQKVECIDAASFATHRHSLPQSYASNMCAASVRHVSPSTSMSTHLSPPSSLASSDMSRQSSVSSASVIDAFDMMRVESSFSTASDLFPIDDLDASFVSCATEKPAVSSQPTIGFVDDGSAPLLSNVGYGLVGTDFSFTVDQKFPDAAAAAATTLGGQQISHGQDLVRSTSQQSISSASSTGMKASERRRKHIENGRQSIAPKSLPDGPKATRATASDDQHDQHSKPVKRHEPTSNRKEAIAKAPYVRPQHPKLYCNMCNDFPSGFRGEHELRRHWDRAHAECRKVWICKEPSVKTEWWPAKPLSICKQCKQMKQYNVYYNAAAHLRRAHFCPRKRGRKARGEERESRAGKAGGDWPPIDWLKANGWLQEIEVSSEQAFGSVLAASSSYSEEGVDTTTDSAGYDAAFHHHHTDLASVAPQLPPGLENALALETSYPVCPPTTEYNYGYPTPIDSTSTTTMQWPVDPIISAPVMEHSISAPPAFTTAMTTTTTMDIYNNAATQGHGFATF</sequence>
<dbReference type="Proteomes" id="UP000070133">
    <property type="component" value="Unassembled WGS sequence"/>
</dbReference>
<evidence type="ECO:0000313" key="4">
    <source>
        <dbReference type="Proteomes" id="UP000070133"/>
    </source>
</evidence>
<dbReference type="EMBL" id="LFZN01000002">
    <property type="protein sequence ID" value="KXT07333.1"/>
    <property type="molecule type" value="Genomic_DNA"/>
</dbReference>
<feature type="region of interest" description="Disordered" evidence="1">
    <location>
        <begin position="86"/>
        <end position="128"/>
    </location>
</feature>
<dbReference type="STRING" id="321146.A0A139HY64"/>
<feature type="compositionally biased region" description="Low complexity" evidence="1">
    <location>
        <begin position="232"/>
        <end position="247"/>
    </location>
</feature>
<dbReference type="OrthoDB" id="5377599at2759"/>
<accession>A0A139HY64</accession>
<dbReference type="PANTHER" id="PTHR42031:SF1">
    <property type="entry name" value="KEY LIME PATHOGENICITY PROTEIN"/>
    <property type="match status" value="1"/>
</dbReference>
<evidence type="ECO:0000256" key="1">
    <source>
        <dbReference type="SAM" id="MobiDB-lite"/>
    </source>
</evidence>
<dbReference type="PANTHER" id="PTHR42031">
    <property type="entry name" value="KEY LIME PATHOGENICITY PROTEIN"/>
    <property type="match status" value="1"/>
</dbReference>
<dbReference type="Pfam" id="PF25438">
    <property type="entry name" value="DUF7896"/>
    <property type="match status" value="1"/>
</dbReference>
<evidence type="ECO:0000259" key="2">
    <source>
        <dbReference type="Pfam" id="PF25438"/>
    </source>
</evidence>
<feature type="region of interest" description="Disordered" evidence="1">
    <location>
        <begin position="228"/>
        <end position="247"/>
    </location>
</feature>
<gene>
    <name evidence="3" type="ORF">AC578_512</name>
</gene>
<proteinExistence type="predicted"/>
<dbReference type="InterPro" id="IPR057218">
    <property type="entry name" value="DUF7896"/>
</dbReference>
<feature type="compositionally biased region" description="Polar residues" evidence="1">
    <location>
        <begin position="108"/>
        <end position="121"/>
    </location>
</feature>
<protein>
    <recommendedName>
        <fullName evidence="2">DUF7896 domain-containing protein</fullName>
    </recommendedName>
</protein>